<dbReference type="PANTHER" id="PTHR38478">
    <property type="entry name" value="PEPTIDASE M1A AND M12B"/>
    <property type="match status" value="1"/>
</dbReference>
<protein>
    <submittedName>
        <fullName evidence="3">Uncharacterized protein</fullName>
    </submittedName>
</protein>
<evidence type="ECO:0000313" key="3">
    <source>
        <dbReference type="EMBL" id="MPM07517.1"/>
    </source>
</evidence>
<evidence type="ECO:0000259" key="1">
    <source>
        <dbReference type="Pfam" id="PF16313"/>
    </source>
</evidence>
<dbReference type="Pfam" id="PF17148">
    <property type="entry name" value="DUF5117"/>
    <property type="match status" value="1"/>
</dbReference>
<dbReference type="CDD" id="cd04276">
    <property type="entry name" value="ZnMc_MMP_like_2"/>
    <property type="match status" value="1"/>
</dbReference>
<organism evidence="3">
    <name type="scientific">bioreactor metagenome</name>
    <dbReference type="NCBI Taxonomy" id="1076179"/>
    <lineage>
        <taxon>unclassified sequences</taxon>
        <taxon>metagenomes</taxon>
        <taxon>ecological metagenomes</taxon>
    </lineage>
</organism>
<sequence>MIRKAIITFAFLIPALLIFGQQQSFIGSEFNNGKLKLVIPDSLLGKDILFGSRIVDISSPNAKVYSAGQMRRPPVMIRFRAEGKMMLVQEINNFVEVEESDPVFEALQRNQTVGSAVIFDIESRNSDDNAYVIDVTRYFSEEVQLAWPLPDNVKKGRLEPKLSGIRYVKEYPDHINIRSYYEFTGGKETFAITVQYFMLLLPEKPLLGRYNDDRIGYQPFNRKSFVSGKAVTTNRYISRWRLEPSPGQIADHKEGKLVKPASPIVMYIEPYFPKEWIPYIKSGIEDWNSAFEKIGFKDVMVAREFPHDPDFDSYDIKTNVVRYLPLEEANAAGQIWTDPRSGEILNGEVLWWNDVVNLINMWRFTQTAAVDPKARLLEYDTETIGQMIRYAVAHEVGHVLGLQHNMRSSYAYPVDSLRSPTFTAVYGTTASIMDYARNNHVARPGDLEKGVQLVPPVLGPFDHFSIEYGYRYLHGAKSSDCEKGMLETLFDSVKGNPYYKFAPFQATPIPSDPSAQPESLGNDIIVSSRNGIANTRIILDSLVKWTVDAGGGTKDIQQRYDALSRQYFRYISLAISYLGGVYNIQGPVGSGRYVAVSADKQKAALKFVIEELSNAPMFLENEKVYAILGSQRENILKRQGEVFSSLLNNFILPRVANNNQLFGSGFGLQEYMTTLDGLVWNLKTGNPVYDMNLKISYVQSLVAASRIYSPSGDPSQGSAALISDAAFTQLNKIKRRLDGINRKGEPINPDNIFLIKLINNSIQ</sequence>
<dbReference type="InterPro" id="IPR033413">
    <property type="entry name" value="DUF5117"/>
</dbReference>
<dbReference type="PANTHER" id="PTHR38478:SF1">
    <property type="entry name" value="ZINC DEPENDENT METALLOPROTEASE DOMAIN LIPOPROTEIN"/>
    <property type="match status" value="1"/>
</dbReference>
<dbReference type="InterPro" id="IPR034032">
    <property type="entry name" value="Zn_MMP-like_bac"/>
</dbReference>
<name>A0A644WUZ4_9ZZZZ</name>
<comment type="caution">
    <text evidence="3">The sequence shown here is derived from an EMBL/GenBank/DDBJ whole genome shotgun (WGS) entry which is preliminary data.</text>
</comment>
<feature type="domain" description="DUF5117" evidence="2">
    <location>
        <begin position="75"/>
        <end position="245"/>
    </location>
</feature>
<dbReference type="EMBL" id="VSSQ01001345">
    <property type="protein sequence ID" value="MPM07517.1"/>
    <property type="molecule type" value="Genomic_DNA"/>
</dbReference>
<dbReference type="AlphaFoldDB" id="A0A644WUZ4"/>
<dbReference type="Pfam" id="PF16313">
    <property type="entry name" value="DUF4953"/>
    <property type="match status" value="1"/>
</dbReference>
<proteinExistence type="predicted"/>
<dbReference type="SUPFAM" id="SSF55486">
    <property type="entry name" value="Metalloproteases ('zincins'), catalytic domain"/>
    <property type="match status" value="1"/>
</dbReference>
<evidence type="ECO:0000259" key="2">
    <source>
        <dbReference type="Pfam" id="PF17148"/>
    </source>
</evidence>
<dbReference type="GO" id="GO:0008237">
    <property type="term" value="F:metallopeptidase activity"/>
    <property type="evidence" value="ECO:0007669"/>
    <property type="project" value="InterPro"/>
</dbReference>
<dbReference type="Gene3D" id="3.40.390.10">
    <property type="entry name" value="Collagenase (Catalytic Domain)"/>
    <property type="match status" value="1"/>
</dbReference>
<reference evidence="3" key="1">
    <citation type="submission" date="2019-08" db="EMBL/GenBank/DDBJ databases">
        <authorList>
            <person name="Kucharzyk K."/>
            <person name="Murdoch R.W."/>
            <person name="Higgins S."/>
            <person name="Loffler F."/>
        </authorList>
    </citation>
    <scope>NUCLEOTIDE SEQUENCE</scope>
</reference>
<dbReference type="InterPro" id="IPR032534">
    <property type="entry name" value="EcxA_zinc-bd"/>
</dbReference>
<feature type="domain" description="EcxA zinc-binding" evidence="1">
    <location>
        <begin position="380"/>
        <end position="681"/>
    </location>
</feature>
<gene>
    <name evidence="3" type="ORF">SDC9_53823</name>
</gene>
<dbReference type="InterPro" id="IPR024079">
    <property type="entry name" value="MetalloPept_cat_dom_sf"/>
</dbReference>
<accession>A0A644WUZ4</accession>